<keyword evidence="2" id="KW-0574">Periplasm</keyword>
<dbReference type="Proteomes" id="UP001500359">
    <property type="component" value="Unassembled WGS sequence"/>
</dbReference>
<dbReference type="HAMAP" id="MF_02066">
    <property type="entry name" value="CpoB"/>
    <property type="match status" value="1"/>
</dbReference>
<dbReference type="Gene3D" id="1.20.5.110">
    <property type="match status" value="1"/>
</dbReference>
<dbReference type="InterPro" id="IPR034706">
    <property type="entry name" value="CpoB"/>
</dbReference>
<feature type="signal peptide" evidence="2">
    <location>
        <begin position="1"/>
        <end position="20"/>
    </location>
</feature>
<dbReference type="NCBIfam" id="TIGR02795">
    <property type="entry name" value="tol_pal_ybgF"/>
    <property type="match status" value="1"/>
</dbReference>
<reference evidence="6 7" key="1">
    <citation type="journal article" date="2019" name="Int. J. Syst. Evol. Microbiol.">
        <title>The Global Catalogue of Microorganisms (GCM) 10K type strain sequencing project: providing services to taxonomists for standard genome sequencing and annotation.</title>
        <authorList>
            <consortium name="The Broad Institute Genomics Platform"/>
            <consortium name="The Broad Institute Genome Sequencing Center for Infectious Disease"/>
            <person name="Wu L."/>
            <person name="Ma J."/>
        </authorList>
    </citation>
    <scope>NUCLEOTIDE SEQUENCE [LARGE SCALE GENOMIC DNA]</scope>
    <source>
        <strain evidence="6 7">JCM 15896</strain>
    </source>
</reference>
<keyword evidence="2" id="KW-0132">Cell division</keyword>
<dbReference type="EMBL" id="BAAAFD010000001">
    <property type="protein sequence ID" value="GAA0853419.1"/>
    <property type="molecule type" value="Genomic_DNA"/>
</dbReference>
<dbReference type="Gene3D" id="1.25.40.10">
    <property type="entry name" value="Tetratricopeptide repeat domain"/>
    <property type="match status" value="1"/>
</dbReference>
<evidence type="ECO:0000259" key="5">
    <source>
        <dbReference type="Pfam" id="PF16331"/>
    </source>
</evidence>
<gene>
    <name evidence="6" type="primary">ybgF</name>
    <name evidence="2" type="synonym">cpoB</name>
    <name evidence="6" type="ORF">GCM10009114_06140</name>
</gene>
<keyword evidence="1 2" id="KW-0732">Signal</keyword>
<feature type="repeat" description="TPR" evidence="3">
    <location>
        <begin position="211"/>
        <end position="244"/>
    </location>
</feature>
<organism evidence="6 7">
    <name type="scientific">Aliiglaciecola litoralis</name>
    <dbReference type="NCBI Taxonomy" id="582857"/>
    <lineage>
        <taxon>Bacteria</taxon>
        <taxon>Pseudomonadati</taxon>
        <taxon>Pseudomonadota</taxon>
        <taxon>Gammaproteobacteria</taxon>
        <taxon>Alteromonadales</taxon>
        <taxon>Alteromonadaceae</taxon>
        <taxon>Aliiglaciecola</taxon>
    </lineage>
</organism>
<comment type="similarity">
    <text evidence="2">Belongs to the CpoB family.</text>
</comment>
<feature type="domain" description="YbgF trimerisation" evidence="5">
    <location>
        <begin position="32"/>
        <end position="106"/>
    </location>
</feature>
<dbReference type="InterPro" id="IPR039565">
    <property type="entry name" value="BamD-like"/>
</dbReference>
<keyword evidence="7" id="KW-1185">Reference proteome</keyword>
<dbReference type="SUPFAM" id="SSF48452">
    <property type="entry name" value="TPR-like"/>
    <property type="match status" value="1"/>
</dbReference>
<evidence type="ECO:0000256" key="1">
    <source>
        <dbReference type="ARBA" id="ARBA00022729"/>
    </source>
</evidence>
<dbReference type="Pfam" id="PF13525">
    <property type="entry name" value="YfiO"/>
    <property type="match status" value="1"/>
</dbReference>
<dbReference type="PROSITE" id="PS50005">
    <property type="entry name" value="TPR"/>
    <property type="match status" value="1"/>
</dbReference>
<evidence type="ECO:0000256" key="2">
    <source>
        <dbReference type="HAMAP-Rule" id="MF_02066"/>
    </source>
</evidence>
<feature type="chain" id="PRO_5044914766" description="Cell division coordinator CpoB" evidence="2">
    <location>
        <begin position="21"/>
        <end position="258"/>
    </location>
</feature>
<keyword evidence="2" id="KW-0175">Coiled coil</keyword>
<accession>A0ABN1LDB8</accession>
<name>A0ABN1LDB8_9ALTE</name>
<protein>
    <recommendedName>
        <fullName evidence="2">Cell division coordinator CpoB</fullName>
    </recommendedName>
</protein>
<evidence type="ECO:0000313" key="6">
    <source>
        <dbReference type="EMBL" id="GAA0853419.1"/>
    </source>
</evidence>
<comment type="subcellular location">
    <subcellularLocation>
        <location evidence="2">Periplasm</location>
    </subcellularLocation>
</comment>
<comment type="function">
    <text evidence="2">Mediates coordination of peptidoglycan synthesis and outer membrane constriction during cell division.</text>
</comment>
<feature type="domain" description="Outer membrane lipoprotein BamD-like" evidence="4">
    <location>
        <begin position="134"/>
        <end position="257"/>
    </location>
</feature>
<feature type="coiled-coil region" evidence="2">
    <location>
        <begin position="51"/>
        <end position="78"/>
    </location>
</feature>
<keyword evidence="3" id="KW-0802">TPR repeat</keyword>
<evidence type="ECO:0000313" key="7">
    <source>
        <dbReference type="Proteomes" id="UP001500359"/>
    </source>
</evidence>
<dbReference type="Pfam" id="PF16331">
    <property type="entry name" value="TolA_bind_tri"/>
    <property type="match status" value="1"/>
</dbReference>
<dbReference type="InterPro" id="IPR019734">
    <property type="entry name" value="TPR_rpt"/>
</dbReference>
<proteinExistence type="inferred from homology"/>
<evidence type="ECO:0000259" key="4">
    <source>
        <dbReference type="Pfam" id="PF13525"/>
    </source>
</evidence>
<dbReference type="InterPro" id="IPR014162">
    <property type="entry name" value="CpoB_C"/>
</dbReference>
<dbReference type="InterPro" id="IPR011990">
    <property type="entry name" value="TPR-like_helical_dom_sf"/>
</dbReference>
<comment type="caution">
    <text evidence="6">The sequence shown here is derived from an EMBL/GenBank/DDBJ whole genome shotgun (WGS) entry which is preliminary data.</text>
</comment>
<sequence length="258" mass="29129" precursor="true">MINHKLAISLMLVFGAAANAAPAPVTDVNDSSLERRLETIERVLESRTDMQHRLQQQLDEMQSDVQEMRGTLELHNHQLEKVLERQRELYLEIDRRIESVSSPTTTTPTAVAGNANSAQQPATGAIVATQTADLSESDAYDKAVNLILRDKQYDLAIPQFQSFLKTYPNSSYAPNAHYWLGQLLFNKQEWVSAGEQFETLVKRYPDSSKRADALFKLGVVEQRRDNLAKAKQLFQQVMTEYPDSSSSRLADARLKAMN</sequence>
<dbReference type="InterPro" id="IPR032519">
    <property type="entry name" value="YbgF_tri"/>
</dbReference>
<keyword evidence="2" id="KW-0131">Cell cycle</keyword>
<dbReference type="RefSeq" id="WP_343856372.1">
    <property type="nucleotide sequence ID" value="NZ_BAAAFD010000001.1"/>
</dbReference>
<evidence type="ECO:0000256" key="3">
    <source>
        <dbReference type="PROSITE-ProRule" id="PRU00339"/>
    </source>
</evidence>